<dbReference type="Proteomes" id="UP000184330">
    <property type="component" value="Unassembled WGS sequence"/>
</dbReference>
<organism evidence="1 2">
    <name type="scientific">Phialocephala subalpina</name>
    <dbReference type="NCBI Taxonomy" id="576137"/>
    <lineage>
        <taxon>Eukaryota</taxon>
        <taxon>Fungi</taxon>
        <taxon>Dikarya</taxon>
        <taxon>Ascomycota</taxon>
        <taxon>Pezizomycotina</taxon>
        <taxon>Leotiomycetes</taxon>
        <taxon>Helotiales</taxon>
        <taxon>Mollisiaceae</taxon>
        <taxon>Phialocephala</taxon>
        <taxon>Phialocephala fortinii species complex</taxon>
    </lineage>
</organism>
<reference evidence="1 2" key="1">
    <citation type="submission" date="2016-03" db="EMBL/GenBank/DDBJ databases">
        <authorList>
            <person name="Ploux O."/>
        </authorList>
    </citation>
    <scope>NUCLEOTIDE SEQUENCE [LARGE SCALE GENOMIC DNA]</scope>
    <source>
        <strain evidence="1 2">UAMH 11012</strain>
    </source>
</reference>
<accession>A0A1L7XNB7</accession>
<evidence type="ECO:0000313" key="2">
    <source>
        <dbReference type="Proteomes" id="UP000184330"/>
    </source>
</evidence>
<dbReference type="Pfam" id="PF26639">
    <property type="entry name" value="Het-6_barrel"/>
    <property type="match status" value="1"/>
</dbReference>
<dbReference type="EMBL" id="FJOG01000037">
    <property type="protein sequence ID" value="CZR66437.1"/>
    <property type="molecule type" value="Genomic_DNA"/>
</dbReference>
<name>A0A1L7XNB7_9HELO</name>
<evidence type="ECO:0000313" key="1">
    <source>
        <dbReference type="EMBL" id="CZR66437.1"/>
    </source>
</evidence>
<keyword evidence="2" id="KW-1185">Reference proteome</keyword>
<protein>
    <submittedName>
        <fullName evidence="1">Uncharacterized protein</fullName>
    </submittedName>
</protein>
<sequence>MVIFRCPNDEDLWRDHFVSGYQEEMANTSRCRRFFFTTRGYMGLGPPNVAVGVEIAFFFSGLTPYVLRAADEGLHDFVGEVYVLGIMHEEAMKELGFRTRAREFAL</sequence>
<dbReference type="OrthoDB" id="2157530at2759"/>
<gene>
    <name evidence="1" type="ORF">PAC_16338</name>
</gene>
<dbReference type="AlphaFoldDB" id="A0A1L7XNB7"/>
<proteinExistence type="predicted"/>